<evidence type="ECO:0000256" key="1">
    <source>
        <dbReference type="SAM" id="Coils"/>
    </source>
</evidence>
<protein>
    <submittedName>
        <fullName evidence="3">Uncharacterized protein</fullName>
    </submittedName>
</protein>
<feature type="coiled-coil region" evidence="1">
    <location>
        <begin position="27"/>
        <end position="103"/>
    </location>
</feature>
<keyword evidence="1" id="KW-0175">Coiled coil</keyword>
<sequence length="125" mass="14345">SAHSQRPRFVGGGGGPSGSVEEAWAEAEHLRRTLEQREREIELREAAVRRAEVRNNAKTRQLSEMRRRLEDYSEELEEGVVALAAQQAALRDERRHATELQARARRMVAAATREDNLPSKMRNWE</sequence>
<dbReference type="EMBL" id="CAJNNV010014398">
    <property type="protein sequence ID" value="CAE8602534.1"/>
    <property type="molecule type" value="Genomic_DNA"/>
</dbReference>
<evidence type="ECO:0000313" key="4">
    <source>
        <dbReference type="Proteomes" id="UP000654075"/>
    </source>
</evidence>
<accession>A0A813EU39</accession>
<comment type="caution">
    <text evidence="3">The sequence shown here is derived from an EMBL/GenBank/DDBJ whole genome shotgun (WGS) entry which is preliminary data.</text>
</comment>
<evidence type="ECO:0000256" key="2">
    <source>
        <dbReference type="SAM" id="MobiDB-lite"/>
    </source>
</evidence>
<gene>
    <name evidence="3" type="ORF">PGLA1383_LOCUS20773</name>
</gene>
<evidence type="ECO:0000313" key="3">
    <source>
        <dbReference type="EMBL" id="CAE8602534.1"/>
    </source>
</evidence>
<dbReference type="Proteomes" id="UP000654075">
    <property type="component" value="Unassembled WGS sequence"/>
</dbReference>
<name>A0A813EU39_POLGL</name>
<reference evidence="3" key="1">
    <citation type="submission" date="2021-02" db="EMBL/GenBank/DDBJ databases">
        <authorList>
            <person name="Dougan E. K."/>
            <person name="Rhodes N."/>
            <person name="Thang M."/>
            <person name="Chan C."/>
        </authorList>
    </citation>
    <scope>NUCLEOTIDE SEQUENCE</scope>
</reference>
<feature type="region of interest" description="Disordered" evidence="2">
    <location>
        <begin position="1"/>
        <end position="21"/>
    </location>
</feature>
<organism evidence="3 4">
    <name type="scientific">Polarella glacialis</name>
    <name type="common">Dinoflagellate</name>
    <dbReference type="NCBI Taxonomy" id="89957"/>
    <lineage>
        <taxon>Eukaryota</taxon>
        <taxon>Sar</taxon>
        <taxon>Alveolata</taxon>
        <taxon>Dinophyceae</taxon>
        <taxon>Suessiales</taxon>
        <taxon>Suessiaceae</taxon>
        <taxon>Polarella</taxon>
    </lineage>
</organism>
<feature type="non-terminal residue" evidence="3">
    <location>
        <position position="1"/>
    </location>
</feature>
<keyword evidence="4" id="KW-1185">Reference proteome</keyword>
<feature type="non-terminal residue" evidence="3">
    <location>
        <position position="125"/>
    </location>
</feature>
<dbReference type="AlphaFoldDB" id="A0A813EU39"/>
<proteinExistence type="predicted"/>